<comment type="catalytic activity">
    <reaction evidence="1">
        <text>O-phospho-L-seryl-[protein] + H2O = L-seryl-[protein] + phosphate</text>
        <dbReference type="Rhea" id="RHEA:20629"/>
        <dbReference type="Rhea" id="RHEA-COMP:9863"/>
        <dbReference type="Rhea" id="RHEA-COMP:11604"/>
        <dbReference type="ChEBI" id="CHEBI:15377"/>
        <dbReference type="ChEBI" id="CHEBI:29999"/>
        <dbReference type="ChEBI" id="CHEBI:43474"/>
        <dbReference type="ChEBI" id="CHEBI:83421"/>
        <dbReference type="EC" id="3.1.3.16"/>
    </reaction>
</comment>
<dbReference type="InterPro" id="IPR039123">
    <property type="entry name" value="PPTC7"/>
</dbReference>
<dbReference type="InterPro" id="IPR036457">
    <property type="entry name" value="PPM-type-like_dom_sf"/>
</dbReference>
<organism evidence="3">
    <name type="scientific">Mucochytrium quahogii</name>
    <dbReference type="NCBI Taxonomy" id="96639"/>
    <lineage>
        <taxon>Eukaryota</taxon>
        <taxon>Sar</taxon>
        <taxon>Stramenopiles</taxon>
        <taxon>Bigyra</taxon>
        <taxon>Labyrinthulomycetes</taxon>
        <taxon>Thraustochytrida</taxon>
        <taxon>Thraustochytriidae</taxon>
        <taxon>Mucochytrium</taxon>
    </lineage>
</organism>
<keyword evidence="1" id="KW-0479">Metal-binding</keyword>
<dbReference type="InterPro" id="IPR001932">
    <property type="entry name" value="PPM-type_phosphatase-like_dom"/>
</dbReference>
<dbReference type="PANTHER" id="PTHR12320">
    <property type="entry name" value="PROTEIN PHOSPHATASE 2C"/>
    <property type="match status" value="1"/>
</dbReference>
<comment type="catalytic activity">
    <reaction evidence="1">
        <text>O-phospho-L-threonyl-[protein] + H2O = L-threonyl-[protein] + phosphate</text>
        <dbReference type="Rhea" id="RHEA:47004"/>
        <dbReference type="Rhea" id="RHEA-COMP:11060"/>
        <dbReference type="Rhea" id="RHEA-COMP:11605"/>
        <dbReference type="ChEBI" id="CHEBI:15377"/>
        <dbReference type="ChEBI" id="CHEBI:30013"/>
        <dbReference type="ChEBI" id="CHEBI:43474"/>
        <dbReference type="ChEBI" id="CHEBI:61977"/>
        <dbReference type="EC" id="3.1.3.16"/>
    </reaction>
</comment>
<evidence type="ECO:0000256" key="1">
    <source>
        <dbReference type="RuleBase" id="RU366020"/>
    </source>
</evidence>
<dbReference type="SUPFAM" id="SSF81606">
    <property type="entry name" value="PP2C-like"/>
    <property type="match status" value="1"/>
</dbReference>
<dbReference type="EMBL" id="HBHK01005826">
    <property type="protein sequence ID" value="CAD9671169.1"/>
    <property type="molecule type" value="Transcribed_RNA"/>
</dbReference>
<sequence length="335" mass="36189">MLRASSRFGGLVATTLGGTGIKKNGVRFLGTPSTQGVINDCLEEYTLGLVCGAACKAHPEKAAKHPHGEDAFFVDERIGAMGVADGVSMWAEVNVDAGLYSRELMRHTANEMGNQYVRDDILRLDPKAALEVGYKNSVMNVGTSTACVVALEETGILRAANIGDSGFIVLRPGAMREGSASVGTHWDMVYRSSDMQKFFNCPEQLGSGSPDRPARAETYTLPVETGDIVIVATDGLFDNLSDNELSVSLKKYAMQLEHVLPESKFELASDKYEEKLQNWCQTVASTLVDEAQLTGMSRTARTPFTKQAIRAGFVFEGGKLDDTAVLVGMVISKEE</sequence>
<dbReference type="PROSITE" id="PS51746">
    <property type="entry name" value="PPM_2"/>
    <property type="match status" value="1"/>
</dbReference>
<dbReference type="EC" id="3.1.3.16" evidence="1"/>
<dbReference type="GO" id="GO:0004722">
    <property type="term" value="F:protein serine/threonine phosphatase activity"/>
    <property type="evidence" value="ECO:0007669"/>
    <property type="project" value="UniProtKB-EC"/>
</dbReference>
<keyword evidence="1" id="KW-0464">Manganese</keyword>
<dbReference type="Gene3D" id="3.60.40.10">
    <property type="entry name" value="PPM-type phosphatase domain"/>
    <property type="match status" value="1"/>
</dbReference>
<gene>
    <name evidence="3" type="ORF">QSP1433_LOCUS3445</name>
</gene>
<evidence type="ECO:0000259" key="2">
    <source>
        <dbReference type="PROSITE" id="PS51746"/>
    </source>
</evidence>
<dbReference type="GO" id="GO:0046872">
    <property type="term" value="F:metal ion binding"/>
    <property type="evidence" value="ECO:0007669"/>
    <property type="project" value="UniProtKB-UniRule"/>
</dbReference>
<comment type="cofactor">
    <cofactor evidence="1">
        <name>Mn(2+)</name>
        <dbReference type="ChEBI" id="CHEBI:29035"/>
    </cofactor>
</comment>
<keyword evidence="1" id="KW-0460">Magnesium</keyword>
<reference evidence="3" key="1">
    <citation type="submission" date="2021-01" db="EMBL/GenBank/DDBJ databases">
        <authorList>
            <person name="Corre E."/>
            <person name="Pelletier E."/>
            <person name="Niang G."/>
            <person name="Scheremetjew M."/>
            <person name="Finn R."/>
            <person name="Kale V."/>
            <person name="Holt S."/>
            <person name="Cochrane G."/>
            <person name="Meng A."/>
            <person name="Brown T."/>
            <person name="Cohen L."/>
        </authorList>
    </citation>
    <scope>NUCLEOTIDE SEQUENCE</scope>
    <source>
        <strain evidence="3">NY070348D</strain>
    </source>
</reference>
<protein>
    <recommendedName>
        <fullName evidence="1">Protein phosphatase</fullName>
        <ecNumber evidence="1">3.1.3.16</ecNumber>
    </recommendedName>
</protein>
<accession>A0A7S2W6L4</accession>
<evidence type="ECO:0000313" key="3">
    <source>
        <dbReference type="EMBL" id="CAD9671169.1"/>
    </source>
</evidence>
<proteinExistence type="inferred from homology"/>
<dbReference type="PANTHER" id="PTHR12320:SF1">
    <property type="entry name" value="PROTEIN PHOSPHATASE PTC7 HOMOLOG"/>
    <property type="match status" value="1"/>
</dbReference>
<keyword evidence="1" id="KW-0378">Hydrolase</keyword>
<dbReference type="AlphaFoldDB" id="A0A7S2W6L4"/>
<comment type="cofactor">
    <cofactor evidence="1">
        <name>Mg(2+)</name>
        <dbReference type="ChEBI" id="CHEBI:18420"/>
    </cofactor>
</comment>
<dbReference type="SMART" id="SM00332">
    <property type="entry name" value="PP2Cc"/>
    <property type="match status" value="1"/>
</dbReference>
<keyword evidence="1" id="KW-0904">Protein phosphatase</keyword>
<comment type="similarity">
    <text evidence="1">Belongs to the PP2C family.</text>
</comment>
<name>A0A7S2W6L4_9STRA</name>
<feature type="domain" description="PPM-type phosphatase" evidence="2">
    <location>
        <begin position="50"/>
        <end position="330"/>
    </location>
</feature>